<dbReference type="EC" id="4.2.1.20" evidence="9"/>
<reference evidence="11 12" key="1">
    <citation type="submission" date="2018-11" db="EMBL/GenBank/DDBJ databases">
        <title>Genomic Encyclopedia of Type Strains, Phase IV (KMG-IV): sequencing the most valuable type-strain genomes for metagenomic binning, comparative biology and taxonomic classification.</title>
        <authorList>
            <person name="Goeker M."/>
        </authorList>
    </citation>
    <scope>NUCLEOTIDE SEQUENCE [LARGE SCALE GENOMIC DNA]</scope>
    <source>
        <strain evidence="11 12">DSM 18090</strain>
    </source>
</reference>
<dbReference type="HAMAP" id="MF_00131">
    <property type="entry name" value="Trp_synth_alpha"/>
    <property type="match status" value="1"/>
</dbReference>
<comment type="subunit">
    <text evidence="3 9">Tetramer of two alpha and two beta chains.</text>
</comment>
<dbReference type="Pfam" id="PF00290">
    <property type="entry name" value="Trp_syntA"/>
    <property type="match status" value="1"/>
</dbReference>
<keyword evidence="6 9" id="KW-0057">Aromatic amino acid biosynthesis</keyword>
<proteinExistence type="inferred from homology"/>
<dbReference type="RefSeq" id="WP_124221698.1">
    <property type="nucleotide sequence ID" value="NZ_RKRF01000009.1"/>
</dbReference>
<evidence type="ECO:0000256" key="8">
    <source>
        <dbReference type="ARBA" id="ARBA00049047"/>
    </source>
</evidence>
<keyword evidence="7 9" id="KW-0456">Lyase</keyword>
<evidence type="ECO:0000256" key="1">
    <source>
        <dbReference type="ARBA" id="ARBA00003365"/>
    </source>
</evidence>
<sequence>MTHGRKFLESRLNDTLENGDKLFVPYIMAGDGGLNELIHKLQFLSEAGASAIEVGIPFSDPVADGPTIQEAGKRALEEQVTLYDVINTLKANRHLVDAPIIFMTYLNPIFKMGIESFVHDAKLAGVDGLIIPDLPYEQQTVIQGYLKEADIALIQLVSLTSSEQRIKHLAEASEGFTYAITVNGITGARSNVTENLNTYFKQLKQASSVPVLAGFGISTPEHVKQMSETTDGVIVGSKIVELFHQKDYESIKRLIDSSKSIIYK</sequence>
<dbReference type="FunFam" id="3.20.20.70:FF:000037">
    <property type="entry name" value="Tryptophan synthase alpha chain"/>
    <property type="match status" value="1"/>
</dbReference>
<dbReference type="OrthoDB" id="9804578at2"/>
<evidence type="ECO:0000313" key="12">
    <source>
        <dbReference type="Proteomes" id="UP000276443"/>
    </source>
</evidence>
<dbReference type="PROSITE" id="PS00167">
    <property type="entry name" value="TRP_SYNTHASE_ALPHA"/>
    <property type="match status" value="1"/>
</dbReference>
<evidence type="ECO:0000256" key="9">
    <source>
        <dbReference type="HAMAP-Rule" id="MF_00131"/>
    </source>
</evidence>
<evidence type="ECO:0000256" key="10">
    <source>
        <dbReference type="RuleBase" id="RU003662"/>
    </source>
</evidence>
<protein>
    <recommendedName>
        <fullName evidence="9">Tryptophan synthase alpha chain</fullName>
        <ecNumber evidence="9">4.2.1.20</ecNumber>
    </recommendedName>
</protein>
<evidence type="ECO:0000313" key="11">
    <source>
        <dbReference type="EMBL" id="RPF53270.1"/>
    </source>
</evidence>
<accession>A0A3N5BD55</accession>
<dbReference type="CDD" id="cd04724">
    <property type="entry name" value="Tryptophan_synthase_alpha"/>
    <property type="match status" value="1"/>
</dbReference>
<keyword evidence="4 9" id="KW-0028">Amino-acid biosynthesis</keyword>
<evidence type="ECO:0000256" key="6">
    <source>
        <dbReference type="ARBA" id="ARBA00023141"/>
    </source>
</evidence>
<feature type="active site" description="Proton acceptor" evidence="9">
    <location>
        <position position="53"/>
    </location>
</feature>
<evidence type="ECO:0000256" key="3">
    <source>
        <dbReference type="ARBA" id="ARBA00011270"/>
    </source>
</evidence>
<dbReference type="InterPro" id="IPR013785">
    <property type="entry name" value="Aldolase_TIM"/>
</dbReference>
<comment type="function">
    <text evidence="1 9">The alpha subunit is responsible for the aldol cleavage of indoleglycerol phosphate to indole and glyceraldehyde 3-phosphate.</text>
</comment>
<comment type="similarity">
    <text evidence="9 10">Belongs to the TrpA family.</text>
</comment>
<keyword evidence="12" id="KW-1185">Reference proteome</keyword>
<evidence type="ECO:0000256" key="2">
    <source>
        <dbReference type="ARBA" id="ARBA00004733"/>
    </source>
</evidence>
<dbReference type="PANTHER" id="PTHR43406:SF1">
    <property type="entry name" value="TRYPTOPHAN SYNTHASE ALPHA CHAIN, CHLOROPLASTIC"/>
    <property type="match status" value="1"/>
</dbReference>
<evidence type="ECO:0000256" key="4">
    <source>
        <dbReference type="ARBA" id="ARBA00022605"/>
    </source>
</evidence>
<dbReference type="Proteomes" id="UP000276443">
    <property type="component" value="Unassembled WGS sequence"/>
</dbReference>
<dbReference type="NCBIfam" id="TIGR00262">
    <property type="entry name" value="trpA"/>
    <property type="match status" value="1"/>
</dbReference>
<dbReference type="GO" id="GO:0005829">
    <property type="term" value="C:cytosol"/>
    <property type="evidence" value="ECO:0007669"/>
    <property type="project" value="TreeGrafter"/>
</dbReference>
<gene>
    <name evidence="9" type="primary">trpA</name>
    <name evidence="11" type="ORF">EDC24_1767</name>
</gene>
<dbReference type="EMBL" id="RKRF01000009">
    <property type="protein sequence ID" value="RPF53270.1"/>
    <property type="molecule type" value="Genomic_DNA"/>
</dbReference>
<keyword evidence="5 9" id="KW-0822">Tryptophan biosynthesis</keyword>
<dbReference type="UniPathway" id="UPA00035">
    <property type="reaction ID" value="UER00044"/>
</dbReference>
<comment type="catalytic activity">
    <reaction evidence="8 9">
        <text>(1S,2R)-1-C-(indol-3-yl)glycerol 3-phosphate + L-serine = D-glyceraldehyde 3-phosphate + L-tryptophan + H2O</text>
        <dbReference type="Rhea" id="RHEA:10532"/>
        <dbReference type="ChEBI" id="CHEBI:15377"/>
        <dbReference type="ChEBI" id="CHEBI:33384"/>
        <dbReference type="ChEBI" id="CHEBI:57912"/>
        <dbReference type="ChEBI" id="CHEBI:58866"/>
        <dbReference type="ChEBI" id="CHEBI:59776"/>
        <dbReference type="EC" id="4.2.1.20"/>
    </reaction>
</comment>
<dbReference type="SUPFAM" id="SSF51366">
    <property type="entry name" value="Ribulose-phoshate binding barrel"/>
    <property type="match status" value="1"/>
</dbReference>
<comment type="pathway">
    <text evidence="2 9">Amino-acid biosynthesis; L-tryptophan biosynthesis; L-tryptophan from chorismate: step 5/5.</text>
</comment>
<dbReference type="PANTHER" id="PTHR43406">
    <property type="entry name" value="TRYPTOPHAN SYNTHASE, ALPHA CHAIN"/>
    <property type="match status" value="1"/>
</dbReference>
<dbReference type="InterPro" id="IPR002028">
    <property type="entry name" value="Trp_synthase_suA"/>
</dbReference>
<evidence type="ECO:0000256" key="5">
    <source>
        <dbReference type="ARBA" id="ARBA00022822"/>
    </source>
</evidence>
<name>A0A3N5BD55_9BACI</name>
<feature type="active site" description="Proton acceptor" evidence="9">
    <location>
        <position position="64"/>
    </location>
</feature>
<dbReference type="GO" id="GO:0004834">
    <property type="term" value="F:tryptophan synthase activity"/>
    <property type="evidence" value="ECO:0007669"/>
    <property type="project" value="UniProtKB-UniRule"/>
</dbReference>
<dbReference type="InterPro" id="IPR011060">
    <property type="entry name" value="RibuloseP-bd_barrel"/>
</dbReference>
<dbReference type="Gene3D" id="3.20.20.70">
    <property type="entry name" value="Aldolase class I"/>
    <property type="match status" value="1"/>
</dbReference>
<evidence type="ECO:0000256" key="7">
    <source>
        <dbReference type="ARBA" id="ARBA00023239"/>
    </source>
</evidence>
<comment type="caution">
    <text evidence="11">The sequence shown here is derived from an EMBL/GenBank/DDBJ whole genome shotgun (WGS) entry which is preliminary data.</text>
</comment>
<organism evidence="11 12">
    <name type="scientific">Aquisalibacillus elongatus</name>
    <dbReference type="NCBI Taxonomy" id="485577"/>
    <lineage>
        <taxon>Bacteria</taxon>
        <taxon>Bacillati</taxon>
        <taxon>Bacillota</taxon>
        <taxon>Bacilli</taxon>
        <taxon>Bacillales</taxon>
        <taxon>Bacillaceae</taxon>
        <taxon>Aquisalibacillus</taxon>
    </lineage>
</organism>
<dbReference type="AlphaFoldDB" id="A0A3N5BD55"/>
<dbReference type="InterPro" id="IPR018204">
    <property type="entry name" value="Trp_synthase_alpha_AS"/>
</dbReference>